<name>A0A3G2L995_9FLAO</name>
<feature type="transmembrane region" description="Helical" evidence="9">
    <location>
        <begin position="119"/>
        <end position="139"/>
    </location>
</feature>
<sequence length="185" mass="20034">MDFILDPWPWFVTGPLIALVMLLLIFFGKTFGMSSNLRTFCSIGGAGKYSDFFRFDWKAQRWNLTVVLGAIIGGFLATSVLSNSAAIDLNPETVTDLQELGFENAGKSLLPPEIYAWEYALSLKGLAILIIAGFLVGFGTRYAGGCTSGHAITGLSNLQLPSLIAVIGFFIGGLIMTHFLLPLIF</sequence>
<keyword evidence="7 9" id="KW-0472">Membrane</keyword>
<evidence type="ECO:0000256" key="4">
    <source>
        <dbReference type="ARBA" id="ARBA00022519"/>
    </source>
</evidence>
<reference evidence="10 11" key="1">
    <citation type="submission" date="2018-08" db="EMBL/GenBank/DDBJ databases">
        <title>The reduced genetic potential of extracellular carbohydrate catabolism in Euzebyella marina RN62, a Flavobacteriia bacterium isolated from the hadal water.</title>
        <authorList>
            <person name="Xue C."/>
        </authorList>
    </citation>
    <scope>NUCLEOTIDE SEQUENCE [LARGE SCALE GENOMIC DNA]</scope>
    <source>
        <strain evidence="10 11">RN62</strain>
    </source>
</reference>
<evidence type="ECO:0000313" key="11">
    <source>
        <dbReference type="Proteomes" id="UP000276309"/>
    </source>
</evidence>
<dbReference type="Proteomes" id="UP000276309">
    <property type="component" value="Chromosome"/>
</dbReference>
<evidence type="ECO:0000256" key="9">
    <source>
        <dbReference type="SAM" id="Phobius"/>
    </source>
</evidence>
<dbReference type="KEGG" id="emar:D1013_16310"/>
<dbReference type="PANTHER" id="PTHR30574">
    <property type="entry name" value="INNER MEMBRANE PROTEIN YEDE"/>
    <property type="match status" value="1"/>
</dbReference>
<evidence type="ECO:0000256" key="5">
    <source>
        <dbReference type="ARBA" id="ARBA00022692"/>
    </source>
</evidence>
<dbReference type="GO" id="GO:0005886">
    <property type="term" value="C:plasma membrane"/>
    <property type="evidence" value="ECO:0007669"/>
    <property type="project" value="UniProtKB-SubCell"/>
</dbReference>
<keyword evidence="3" id="KW-1003">Cell membrane</keyword>
<organism evidence="10 11">
    <name type="scientific">Euzebyella marina</name>
    <dbReference type="NCBI Taxonomy" id="1761453"/>
    <lineage>
        <taxon>Bacteria</taxon>
        <taxon>Pseudomonadati</taxon>
        <taxon>Bacteroidota</taxon>
        <taxon>Flavobacteriia</taxon>
        <taxon>Flavobacteriales</taxon>
        <taxon>Flavobacteriaceae</taxon>
        <taxon>Euzebyella</taxon>
    </lineage>
</organism>
<keyword evidence="5 9" id="KW-0812">Transmembrane</keyword>
<evidence type="ECO:0000313" key="10">
    <source>
        <dbReference type="EMBL" id="AYN68832.1"/>
    </source>
</evidence>
<feature type="transmembrane region" description="Helical" evidence="9">
    <location>
        <begin position="160"/>
        <end position="181"/>
    </location>
</feature>
<keyword evidence="2" id="KW-0813">Transport</keyword>
<dbReference type="PANTHER" id="PTHR30574:SF1">
    <property type="entry name" value="SULPHUR TRANSPORT DOMAIN-CONTAINING PROTEIN"/>
    <property type="match status" value="1"/>
</dbReference>
<evidence type="ECO:0000256" key="7">
    <source>
        <dbReference type="ARBA" id="ARBA00023136"/>
    </source>
</evidence>
<evidence type="ECO:0000256" key="2">
    <source>
        <dbReference type="ARBA" id="ARBA00022448"/>
    </source>
</evidence>
<dbReference type="AlphaFoldDB" id="A0A3G2L995"/>
<keyword evidence="4" id="KW-0997">Cell inner membrane</keyword>
<dbReference type="EMBL" id="CP032050">
    <property type="protein sequence ID" value="AYN68832.1"/>
    <property type="molecule type" value="Genomic_DNA"/>
</dbReference>
<dbReference type="RefSeq" id="WP_121849843.1">
    <property type="nucleotide sequence ID" value="NZ_CP032050.1"/>
</dbReference>
<evidence type="ECO:0000256" key="6">
    <source>
        <dbReference type="ARBA" id="ARBA00022989"/>
    </source>
</evidence>
<gene>
    <name evidence="10" type="ORF">D1013_16310</name>
</gene>
<evidence type="ECO:0000256" key="8">
    <source>
        <dbReference type="ARBA" id="ARBA00035655"/>
    </source>
</evidence>
<evidence type="ECO:0000256" key="3">
    <source>
        <dbReference type="ARBA" id="ARBA00022475"/>
    </source>
</evidence>
<dbReference type="OrthoDB" id="9814020at2"/>
<protein>
    <submittedName>
        <fullName evidence="10">YeeE/YedE family protein</fullName>
    </submittedName>
</protein>
<proteinExistence type="inferred from homology"/>
<feature type="transmembrane region" description="Helical" evidence="9">
    <location>
        <begin position="62"/>
        <end position="81"/>
    </location>
</feature>
<comment type="subcellular location">
    <subcellularLocation>
        <location evidence="1">Cell inner membrane</location>
        <topology evidence="1">Multi-pass membrane protein</topology>
    </subcellularLocation>
</comment>
<dbReference type="InterPro" id="IPR007272">
    <property type="entry name" value="Sulf_transp_TsuA/YedE"/>
</dbReference>
<evidence type="ECO:0000256" key="1">
    <source>
        <dbReference type="ARBA" id="ARBA00004429"/>
    </source>
</evidence>
<comment type="similarity">
    <text evidence="8">Belongs to the TsuA/YedE (TC 9.B.102) family.</text>
</comment>
<keyword evidence="11" id="KW-1185">Reference proteome</keyword>
<keyword evidence="6 9" id="KW-1133">Transmembrane helix</keyword>
<dbReference type="Pfam" id="PF04143">
    <property type="entry name" value="Sulf_transp"/>
    <property type="match status" value="1"/>
</dbReference>
<feature type="transmembrane region" description="Helical" evidence="9">
    <location>
        <begin position="12"/>
        <end position="28"/>
    </location>
</feature>
<accession>A0A3G2L995</accession>